<dbReference type="GO" id="GO:0004521">
    <property type="term" value="F:RNA endonuclease activity"/>
    <property type="evidence" value="ECO:0007669"/>
    <property type="project" value="UniProtKB-UniRule"/>
</dbReference>
<evidence type="ECO:0000256" key="7">
    <source>
        <dbReference type="HAMAP-Rule" id="MF_00009"/>
    </source>
</evidence>
<evidence type="ECO:0000256" key="2">
    <source>
        <dbReference type="ARBA" id="ARBA00022722"/>
    </source>
</evidence>
<dbReference type="NCBIfam" id="TIGR00043">
    <property type="entry name" value="rRNA maturation RNase YbeY"/>
    <property type="match status" value="1"/>
</dbReference>
<evidence type="ECO:0000313" key="9">
    <source>
        <dbReference type="Proteomes" id="UP000321820"/>
    </source>
</evidence>
<comment type="similarity">
    <text evidence="1 7">Belongs to the endoribonuclease YbeY family.</text>
</comment>
<gene>
    <name evidence="7 8" type="primary">ybeY</name>
    <name evidence="8" type="ORF">FTW19_07160</name>
</gene>
<dbReference type="OrthoDB" id="9807740at2"/>
<sequence length="150" mass="16763">MIRIEPQEMPAAAEINRTRLSRYLLRARRAVCLEGQVDVLLTDDKTVKRLNRDFRGKNKATDVLSFPAGDFAEGIVGDLAVSLDTAAKQAKRFGLTLEDEIKTLLLHGLLHLAGYDHETDNGEMAAEEIRLRAKLRLPSSLIARVEGVRR</sequence>
<dbReference type="HAMAP" id="MF_00009">
    <property type="entry name" value="Endoribonucl_YbeY"/>
    <property type="match status" value="1"/>
</dbReference>
<evidence type="ECO:0000256" key="4">
    <source>
        <dbReference type="ARBA" id="ARBA00022759"/>
    </source>
</evidence>
<evidence type="ECO:0000313" key="8">
    <source>
        <dbReference type="EMBL" id="QEE27793.1"/>
    </source>
</evidence>
<feature type="binding site" evidence="7">
    <location>
        <position position="111"/>
    </location>
    <ligand>
        <name>Zn(2+)</name>
        <dbReference type="ChEBI" id="CHEBI:29105"/>
        <note>catalytic</note>
    </ligand>
</feature>
<dbReference type="PANTHER" id="PTHR46986:SF1">
    <property type="entry name" value="ENDORIBONUCLEASE YBEY, CHLOROPLASTIC"/>
    <property type="match status" value="1"/>
</dbReference>
<evidence type="ECO:0000256" key="3">
    <source>
        <dbReference type="ARBA" id="ARBA00022723"/>
    </source>
</evidence>
<dbReference type="SUPFAM" id="SSF55486">
    <property type="entry name" value="Metalloproteases ('zincins'), catalytic domain"/>
    <property type="match status" value="1"/>
</dbReference>
<keyword evidence="2 7" id="KW-0540">Nuclease</keyword>
<organism evidence="8 9">
    <name type="scientific">Terriglobus albidus</name>
    <dbReference type="NCBI Taxonomy" id="1592106"/>
    <lineage>
        <taxon>Bacteria</taxon>
        <taxon>Pseudomonadati</taxon>
        <taxon>Acidobacteriota</taxon>
        <taxon>Terriglobia</taxon>
        <taxon>Terriglobales</taxon>
        <taxon>Acidobacteriaceae</taxon>
        <taxon>Terriglobus</taxon>
    </lineage>
</organism>
<dbReference type="GO" id="GO:0004222">
    <property type="term" value="F:metalloendopeptidase activity"/>
    <property type="evidence" value="ECO:0007669"/>
    <property type="project" value="InterPro"/>
</dbReference>
<evidence type="ECO:0000256" key="1">
    <source>
        <dbReference type="ARBA" id="ARBA00010875"/>
    </source>
</evidence>
<keyword evidence="3 7" id="KW-0479">Metal-binding</keyword>
<dbReference type="PANTHER" id="PTHR46986">
    <property type="entry name" value="ENDORIBONUCLEASE YBEY, CHLOROPLASTIC"/>
    <property type="match status" value="1"/>
</dbReference>
<comment type="cofactor">
    <cofactor evidence="7">
        <name>Zn(2+)</name>
        <dbReference type="ChEBI" id="CHEBI:29105"/>
    </cofactor>
    <text evidence="7">Binds 1 zinc ion.</text>
</comment>
<keyword evidence="7" id="KW-0698">rRNA processing</keyword>
<comment type="subcellular location">
    <subcellularLocation>
        <location evidence="7">Cytoplasm</location>
    </subcellularLocation>
</comment>
<keyword evidence="4 7" id="KW-0255">Endonuclease</keyword>
<reference evidence="8 9" key="1">
    <citation type="submission" date="2019-08" db="EMBL/GenBank/DDBJ databases">
        <title>Complete genome sequence of Terriglobus albidus strain ORNL.</title>
        <authorList>
            <person name="Podar M."/>
        </authorList>
    </citation>
    <scope>NUCLEOTIDE SEQUENCE [LARGE SCALE GENOMIC DNA]</scope>
    <source>
        <strain evidence="8 9">ORNL</strain>
    </source>
</reference>
<keyword evidence="6 7" id="KW-0862">Zinc</keyword>
<feature type="binding site" evidence="7">
    <location>
        <position position="107"/>
    </location>
    <ligand>
        <name>Zn(2+)</name>
        <dbReference type="ChEBI" id="CHEBI:29105"/>
        <note>catalytic</note>
    </ligand>
</feature>
<dbReference type="EC" id="3.1.-.-" evidence="7"/>
<dbReference type="GO" id="GO:0006364">
    <property type="term" value="P:rRNA processing"/>
    <property type="evidence" value="ECO:0007669"/>
    <property type="project" value="UniProtKB-UniRule"/>
</dbReference>
<dbReference type="Proteomes" id="UP000321820">
    <property type="component" value="Chromosome"/>
</dbReference>
<feature type="binding site" evidence="7">
    <location>
        <position position="117"/>
    </location>
    <ligand>
        <name>Zn(2+)</name>
        <dbReference type="ChEBI" id="CHEBI:29105"/>
        <note>catalytic</note>
    </ligand>
</feature>
<dbReference type="GO" id="GO:0005737">
    <property type="term" value="C:cytoplasm"/>
    <property type="evidence" value="ECO:0007669"/>
    <property type="project" value="UniProtKB-SubCell"/>
</dbReference>
<comment type="function">
    <text evidence="7">Single strand-specific metallo-endoribonuclease involved in late-stage 70S ribosome quality control and in maturation of the 3' terminus of the 16S rRNA.</text>
</comment>
<evidence type="ECO:0000256" key="6">
    <source>
        <dbReference type="ARBA" id="ARBA00022833"/>
    </source>
</evidence>
<dbReference type="Pfam" id="PF02130">
    <property type="entry name" value="YbeY"/>
    <property type="match status" value="1"/>
</dbReference>
<dbReference type="InterPro" id="IPR002036">
    <property type="entry name" value="YbeY"/>
</dbReference>
<dbReference type="EMBL" id="CP042806">
    <property type="protein sequence ID" value="QEE27793.1"/>
    <property type="molecule type" value="Genomic_DNA"/>
</dbReference>
<dbReference type="Gene3D" id="3.40.390.30">
    <property type="entry name" value="Metalloproteases ('zincins'), catalytic domain"/>
    <property type="match status" value="1"/>
</dbReference>
<dbReference type="KEGG" id="talb:FTW19_07160"/>
<dbReference type="PROSITE" id="PS01306">
    <property type="entry name" value="UPF0054"/>
    <property type="match status" value="1"/>
</dbReference>
<evidence type="ECO:0000256" key="5">
    <source>
        <dbReference type="ARBA" id="ARBA00022801"/>
    </source>
</evidence>
<dbReference type="InterPro" id="IPR020549">
    <property type="entry name" value="YbeY_CS"/>
</dbReference>
<keyword evidence="7" id="KW-0690">Ribosome biogenesis</keyword>
<keyword evidence="9" id="KW-1185">Reference proteome</keyword>
<dbReference type="GO" id="GO:0008270">
    <property type="term" value="F:zinc ion binding"/>
    <property type="evidence" value="ECO:0007669"/>
    <property type="project" value="UniProtKB-UniRule"/>
</dbReference>
<accession>A0A5B9E684</accession>
<name>A0A5B9E684_9BACT</name>
<dbReference type="AlphaFoldDB" id="A0A5B9E684"/>
<keyword evidence="7" id="KW-0963">Cytoplasm</keyword>
<dbReference type="InterPro" id="IPR023091">
    <property type="entry name" value="MetalPrtase_cat_dom_sf_prd"/>
</dbReference>
<proteinExistence type="inferred from homology"/>
<keyword evidence="5 7" id="KW-0378">Hydrolase</keyword>
<protein>
    <recommendedName>
        <fullName evidence="7">Endoribonuclease YbeY</fullName>
        <ecNumber evidence="7">3.1.-.-</ecNumber>
    </recommendedName>
</protein>